<reference evidence="10" key="1">
    <citation type="submission" date="2021-06" db="EMBL/GenBank/DDBJ databases">
        <authorList>
            <person name="Kallberg Y."/>
            <person name="Tangrot J."/>
            <person name="Rosling A."/>
        </authorList>
    </citation>
    <scope>NUCLEOTIDE SEQUENCE</scope>
    <source>
        <strain evidence="10">MT106</strain>
    </source>
</reference>
<keyword evidence="6" id="KW-0539">Nucleus</keyword>
<dbReference type="InterPro" id="IPR059164">
    <property type="entry name" value="HAT_PRP39_C"/>
</dbReference>
<dbReference type="Pfam" id="PF00076">
    <property type="entry name" value="RRM_1"/>
    <property type="match status" value="4"/>
</dbReference>
<gene>
    <name evidence="10" type="ORF">AGERDE_LOCUS465</name>
</gene>
<evidence type="ECO:0000259" key="9">
    <source>
        <dbReference type="PROSITE" id="PS50102"/>
    </source>
</evidence>
<evidence type="ECO:0000313" key="11">
    <source>
        <dbReference type="Proteomes" id="UP000789831"/>
    </source>
</evidence>
<evidence type="ECO:0000256" key="3">
    <source>
        <dbReference type="ARBA" id="ARBA00022737"/>
    </source>
</evidence>
<dbReference type="InterPro" id="IPR011990">
    <property type="entry name" value="TPR-like_helical_dom_sf"/>
</dbReference>
<evidence type="ECO:0000256" key="6">
    <source>
        <dbReference type="ARBA" id="ARBA00023242"/>
    </source>
</evidence>
<protein>
    <submittedName>
        <fullName evidence="10">2926_t:CDS:1</fullName>
    </submittedName>
</protein>
<dbReference type="InterPro" id="IPR035979">
    <property type="entry name" value="RBD_domain_sf"/>
</dbReference>
<feature type="region of interest" description="Disordered" evidence="8">
    <location>
        <begin position="1016"/>
        <end position="1052"/>
    </location>
</feature>
<name>A0A9N8UXU6_9GLOM</name>
<keyword evidence="11" id="KW-1185">Reference proteome</keyword>
<dbReference type="InterPro" id="IPR034397">
    <property type="entry name" value="Prp24_RRM1"/>
</dbReference>
<sequence length="1069" mass="124977">MDGYSSTDIQSKEDSFDSPSELSYTDYGDSPENEANIKQLKNEVSKNAYDYSVQVQYIEALRHASLYEELTSARENMHNILPLSEELWVQWIEDEKRIASTPDQIKRVINLYSESFKDYFSIKLWNEYIQYVIDQYKSSLEDDDNFQVVTLEEVRNVLREANKKAGCNIPESYIIWNTYLNFETEIMQSSQSNHEEQKLNVRDLYLDRLSVPHKNLEQTWQDYSQFISKNFSGDYESIMVEANKIYSKTSQRYRKKETYEDSLVNSNYSLVEFRKYINYEENERSNIEKSKDPEDKKYKQIAHWLVIMLYERALVYHYIDETFWDDYIGYLLKYKKIAQAVEVAERSVRNCPWSGMLWSRYIRILVKNNSPRDVVMNIVSRALDISMLNSKDRLDDLIKVLLTYCDYERSRINWRRGTIDEEHAIDLRAALQFGLEKVSQAVPVGDPRSRLEFYYIEFETQIKNYAEARKIWEEVINKRKHEPEIWLRYAEWEKSLNNIQEARNIFKRASQVKFDWPEVIFESWENFEHHYGDFDSIENALLFIKSRLAIVMTRREKVNIKLQQFQNEAIEIQQFPNVPTEVVNMENMTITSRDSLKRKPEETLEELHPAKRNKEKSTEDMDIGQESSFVKDKRRYTRVRRDREHSTIAVVNLPEEVKQGQLKTLFNDCGKINEVRIIPDAQKGESIAYIEFSDRDSVLGALTKDKKKIGDNEISVYQPIAQTLYITNFSESTNEQDLLNIFEKYGEIIDIRMPSANVKGVKRRRFCYIEYKKQESARAALAEDGQPWFGFTLSVHISDPDRKKQRSPPAKNEIIIHNLPSQVDQNELKTLFQPYGTIKNARINLNEEGKCTGTAFIDFLKQEEAQAAAKAMNQVDFKNNCLHVVVADPNIGKKSKGKELSIATKRDRGISVKQLPKNITKENLQELFAKCGTIRDINYDNKEHTAEIEYAGVEDAGKAILRFDKYEWHGVRISVKGMISVKQQYPTSSKQLVPRTALMPPRSTSRNKVSLKKVFTPSPSFTSTETKEETTDPVENEHGNSMDVETITSSGTVKKSNADFRRIWKEGKS</sequence>
<dbReference type="Gene3D" id="3.30.70.330">
    <property type="match status" value="4"/>
</dbReference>
<keyword evidence="2" id="KW-0507">mRNA processing</keyword>
<evidence type="ECO:0000256" key="7">
    <source>
        <dbReference type="PROSITE-ProRule" id="PRU00176"/>
    </source>
</evidence>
<evidence type="ECO:0000313" key="10">
    <source>
        <dbReference type="EMBL" id="CAG8435082.1"/>
    </source>
</evidence>
<dbReference type="GO" id="GO:0005634">
    <property type="term" value="C:nucleus"/>
    <property type="evidence" value="ECO:0007669"/>
    <property type="project" value="UniProtKB-SubCell"/>
</dbReference>
<dbReference type="Pfam" id="PF23241">
    <property type="entry name" value="HAT_PRP39_C"/>
    <property type="match status" value="1"/>
</dbReference>
<dbReference type="OrthoDB" id="360390at2759"/>
<dbReference type="PANTHER" id="PTHR48025:SF1">
    <property type="entry name" value="RRM DOMAIN-CONTAINING PROTEIN"/>
    <property type="match status" value="1"/>
</dbReference>
<dbReference type="SUPFAM" id="SSF54928">
    <property type="entry name" value="RNA-binding domain, RBD"/>
    <property type="match status" value="3"/>
</dbReference>
<dbReference type="EMBL" id="CAJVPL010000023">
    <property type="protein sequence ID" value="CAG8435082.1"/>
    <property type="molecule type" value="Genomic_DNA"/>
</dbReference>
<feature type="domain" description="RRM" evidence="9">
    <location>
        <begin position="722"/>
        <end position="800"/>
    </location>
</feature>
<feature type="domain" description="RRM" evidence="9">
    <location>
        <begin position="908"/>
        <end position="980"/>
    </location>
</feature>
<dbReference type="SUPFAM" id="SSF48452">
    <property type="entry name" value="TPR-like"/>
    <property type="match status" value="1"/>
</dbReference>
<dbReference type="InterPro" id="IPR012677">
    <property type="entry name" value="Nucleotide-bd_a/b_plait_sf"/>
</dbReference>
<feature type="compositionally biased region" description="Basic and acidic residues" evidence="8">
    <location>
        <begin position="1025"/>
        <end position="1040"/>
    </location>
</feature>
<dbReference type="InterPro" id="IPR050502">
    <property type="entry name" value="Euk_RNA-bind_prot"/>
</dbReference>
<dbReference type="Pfam" id="PF05843">
    <property type="entry name" value="Suf"/>
    <property type="match status" value="1"/>
</dbReference>
<dbReference type="GO" id="GO:0006396">
    <property type="term" value="P:RNA processing"/>
    <property type="evidence" value="ECO:0007669"/>
    <property type="project" value="InterPro"/>
</dbReference>
<evidence type="ECO:0000256" key="1">
    <source>
        <dbReference type="ARBA" id="ARBA00004123"/>
    </source>
</evidence>
<feature type="domain" description="RRM" evidence="9">
    <location>
        <begin position="812"/>
        <end position="889"/>
    </location>
</feature>
<dbReference type="Proteomes" id="UP000789831">
    <property type="component" value="Unassembled WGS sequence"/>
</dbReference>
<keyword evidence="3" id="KW-0677">Repeat</keyword>
<feature type="domain" description="RRM" evidence="9">
    <location>
        <begin position="646"/>
        <end position="716"/>
    </location>
</feature>
<dbReference type="GO" id="GO:0003729">
    <property type="term" value="F:mRNA binding"/>
    <property type="evidence" value="ECO:0007669"/>
    <property type="project" value="TreeGrafter"/>
</dbReference>
<proteinExistence type="predicted"/>
<dbReference type="SMART" id="SM00360">
    <property type="entry name" value="RRM"/>
    <property type="match status" value="4"/>
</dbReference>
<dbReference type="CDD" id="cd00590">
    <property type="entry name" value="RRM_SF"/>
    <property type="match status" value="2"/>
</dbReference>
<dbReference type="InterPro" id="IPR003107">
    <property type="entry name" value="HAT"/>
</dbReference>
<dbReference type="CDD" id="cd12296">
    <property type="entry name" value="RRM1_Prp24"/>
    <property type="match status" value="1"/>
</dbReference>
<evidence type="ECO:0000256" key="2">
    <source>
        <dbReference type="ARBA" id="ARBA00022664"/>
    </source>
</evidence>
<dbReference type="PROSITE" id="PS50102">
    <property type="entry name" value="RRM"/>
    <property type="match status" value="4"/>
</dbReference>
<organism evidence="10 11">
    <name type="scientific">Ambispora gerdemannii</name>
    <dbReference type="NCBI Taxonomy" id="144530"/>
    <lineage>
        <taxon>Eukaryota</taxon>
        <taxon>Fungi</taxon>
        <taxon>Fungi incertae sedis</taxon>
        <taxon>Mucoromycota</taxon>
        <taxon>Glomeromycotina</taxon>
        <taxon>Glomeromycetes</taxon>
        <taxon>Archaeosporales</taxon>
        <taxon>Ambisporaceae</taxon>
        <taxon>Ambispora</taxon>
    </lineage>
</organism>
<evidence type="ECO:0000256" key="8">
    <source>
        <dbReference type="SAM" id="MobiDB-lite"/>
    </source>
</evidence>
<evidence type="ECO:0000256" key="5">
    <source>
        <dbReference type="ARBA" id="ARBA00023187"/>
    </source>
</evidence>
<feature type="region of interest" description="Disordered" evidence="8">
    <location>
        <begin position="1"/>
        <end position="31"/>
    </location>
</feature>
<keyword evidence="4 7" id="KW-0694">RNA-binding</keyword>
<dbReference type="InterPro" id="IPR008847">
    <property type="entry name" value="Suf"/>
</dbReference>
<comment type="subcellular location">
    <subcellularLocation>
        <location evidence="1">Nucleus</location>
    </subcellularLocation>
</comment>
<keyword evidence="5" id="KW-0508">mRNA splicing</keyword>
<accession>A0A9N8UXU6</accession>
<dbReference type="PANTHER" id="PTHR48025">
    <property type="entry name" value="OS02G0815200 PROTEIN"/>
    <property type="match status" value="1"/>
</dbReference>
<dbReference type="Gene3D" id="1.25.40.10">
    <property type="entry name" value="Tetratricopeptide repeat domain"/>
    <property type="match status" value="2"/>
</dbReference>
<dbReference type="AlphaFoldDB" id="A0A9N8UXU6"/>
<comment type="caution">
    <text evidence="10">The sequence shown here is derived from an EMBL/GenBank/DDBJ whole genome shotgun (WGS) entry which is preliminary data.</text>
</comment>
<feature type="compositionally biased region" description="Basic and acidic residues" evidence="8">
    <location>
        <begin position="594"/>
        <end position="609"/>
    </location>
</feature>
<dbReference type="InterPro" id="IPR000504">
    <property type="entry name" value="RRM_dom"/>
</dbReference>
<dbReference type="SMART" id="SM00386">
    <property type="entry name" value="HAT"/>
    <property type="match status" value="6"/>
</dbReference>
<evidence type="ECO:0000256" key="4">
    <source>
        <dbReference type="ARBA" id="ARBA00022884"/>
    </source>
</evidence>
<feature type="region of interest" description="Disordered" evidence="8">
    <location>
        <begin position="591"/>
        <end position="627"/>
    </location>
</feature>